<comment type="caution">
    <text evidence="1">The sequence shown here is derived from an EMBL/GenBank/DDBJ whole genome shotgun (WGS) entry which is preliminary data.</text>
</comment>
<dbReference type="NCBIfam" id="TIGR01552">
    <property type="entry name" value="phd_fam"/>
    <property type="match status" value="1"/>
</dbReference>
<evidence type="ECO:0000313" key="2">
    <source>
        <dbReference type="Proteomes" id="UP000217768"/>
    </source>
</evidence>
<sequence>MSETVGIRELRTNTADIITAAEAGQEFHVTVRGKDTGVVITKQPATPPAERRRGITLAQIKQAGLYTRPTSPGYEQAMLEMVERGRDAAGRVGDRDQ</sequence>
<dbReference type="Proteomes" id="UP000217768">
    <property type="component" value="Unassembled WGS sequence"/>
</dbReference>
<name>A0A2A2ZB81_MYCAV</name>
<dbReference type="EMBL" id="NSFD01000059">
    <property type="protein sequence ID" value="PBA23605.1"/>
    <property type="molecule type" value="Genomic_DNA"/>
</dbReference>
<dbReference type="RefSeq" id="WP_095795316.1">
    <property type="nucleotide sequence ID" value="NZ_NSFD01000059.1"/>
</dbReference>
<evidence type="ECO:0000313" key="1">
    <source>
        <dbReference type="EMBL" id="PBA23605.1"/>
    </source>
</evidence>
<dbReference type="AlphaFoldDB" id="A0A2A2ZB81"/>
<reference evidence="1 2" key="1">
    <citation type="submission" date="2017-08" db="EMBL/GenBank/DDBJ databases">
        <title>Phylogenetic analysis of Mycobacterium avium complex whole genomes.</title>
        <authorList>
            <person name="Caverly L.J."/>
            <person name="Spilker T."/>
            <person name="Lipuma J."/>
        </authorList>
    </citation>
    <scope>NUCLEOTIDE SEQUENCE [LARGE SCALE GENOMIC DNA]</scope>
    <source>
        <strain evidence="1 2">FLAC0165</strain>
    </source>
</reference>
<evidence type="ECO:0008006" key="3">
    <source>
        <dbReference type="Google" id="ProtNLM"/>
    </source>
</evidence>
<protein>
    <recommendedName>
        <fullName evidence="3">Antitoxin</fullName>
    </recommendedName>
</protein>
<accession>A0A2A2ZB81</accession>
<organism evidence="1 2">
    <name type="scientific">Mycobacterium avium</name>
    <dbReference type="NCBI Taxonomy" id="1764"/>
    <lineage>
        <taxon>Bacteria</taxon>
        <taxon>Bacillati</taxon>
        <taxon>Actinomycetota</taxon>
        <taxon>Actinomycetes</taxon>
        <taxon>Mycobacteriales</taxon>
        <taxon>Mycobacteriaceae</taxon>
        <taxon>Mycobacterium</taxon>
        <taxon>Mycobacterium avium complex (MAC)</taxon>
    </lineage>
</organism>
<gene>
    <name evidence="1" type="ORF">CKJ66_27685</name>
</gene>
<proteinExistence type="predicted"/>
<dbReference type="Gene3D" id="3.40.1620.10">
    <property type="entry name" value="YefM-like domain"/>
    <property type="match status" value="1"/>
</dbReference>